<dbReference type="PROSITE" id="PS00475">
    <property type="entry name" value="RIBOSOMAL_L15"/>
    <property type="match status" value="1"/>
</dbReference>
<dbReference type="EMBL" id="FOAN01000013">
    <property type="protein sequence ID" value="SEM52990.1"/>
    <property type="molecule type" value="Genomic_DNA"/>
</dbReference>
<dbReference type="HAMAP" id="MF_01341">
    <property type="entry name" value="Ribosomal_uL15"/>
    <property type="match status" value="1"/>
</dbReference>
<feature type="region of interest" description="Disordered" evidence="6">
    <location>
        <begin position="1"/>
        <end position="37"/>
    </location>
</feature>
<dbReference type="InterPro" id="IPR005749">
    <property type="entry name" value="Ribosomal_uL15_bac-type"/>
</dbReference>
<keyword evidence="9" id="KW-1185">Reference proteome</keyword>
<dbReference type="InterPro" id="IPR001196">
    <property type="entry name" value="Ribosomal_uL15_CS"/>
</dbReference>
<keyword evidence="2 4" id="KW-0689">Ribosomal protein</keyword>
<proteinExistence type="inferred from homology"/>
<sequence length="159" mass="16363">MKLTDIRDNEGATKSRIRVGRGIGSGKGKTGGRGVKGQKARAGVAVKGFEGGQMPLYRRLPKRGFHNLFSKDLNEVNLGRIQQAVEAGKLDAKGAVTVEALVAAGVITRQAKDGVKILGVGELKAKLAFEVAGASKSAVEAIEKAGGTVKILAAAASQA</sequence>
<feature type="compositionally biased region" description="Gly residues" evidence="6">
    <location>
        <begin position="21"/>
        <end position="35"/>
    </location>
</feature>
<keyword evidence="4" id="KW-0699">rRNA-binding</keyword>
<dbReference type="Gene3D" id="3.100.10.10">
    <property type="match status" value="1"/>
</dbReference>
<comment type="function">
    <text evidence="4">Binds to the 23S rRNA.</text>
</comment>
<evidence type="ECO:0000256" key="3">
    <source>
        <dbReference type="ARBA" id="ARBA00023274"/>
    </source>
</evidence>
<dbReference type="AlphaFoldDB" id="A0A1H7Z3F5"/>
<dbReference type="GO" id="GO:0019843">
    <property type="term" value="F:rRNA binding"/>
    <property type="evidence" value="ECO:0007669"/>
    <property type="project" value="UniProtKB-UniRule"/>
</dbReference>
<comment type="similarity">
    <text evidence="1 4 5">Belongs to the universal ribosomal protein uL15 family.</text>
</comment>
<dbReference type="SUPFAM" id="SSF52080">
    <property type="entry name" value="Ribosomal proteins L15p and L18e"/>
    <property type="match status" value="1"/>
</dbReference>
<evidence type="ECO:0000256" key="6">
    <source>
        <dbReference type="SAM" id="MobiDB-lite"/>
    </source>
</evidence>
<dbReference type="OrthoDB" id="9810293at2"/>
<comment type="subunit">
    <text evidence="4">Part of the 50S ribosomal subunit.</text>
</comment>
<dbReference type="STRING" id="1036779.SAMN04515666_113106"/>
<dbReference type="Proteomes" id="UP000199664">
    <property type="component" value="Unassembled WGS sequence"/>
</dbReference>
<evidence type="ECO:0000256" key="4">
    <source>
        <dbReference type="HAMAP-Rule" id="MF_01341"/>
    </source>
</evidence>
<accession>A0A1H7Z3F5</accession>
<dbReference type="InterPro" id="IPR021131">
    <property type="entry name" value="Ribosomal_uL15/eL18"/>
</dbReference>
<evidence type="ECO:0000256" key="1">
    <source>
        <dbReference type="ARBA" id="ARBA00007320"/>
    </source>
</evidence>
<dbReference type="Pfam" id="PF00828">
    <property type="entry name" value="Ribosomal_L27A"/>
    <property type="match status" value="1"/>
</dbReference>
<feature type="domain" description="Large ribosomal subunit protein uL15/eL18" evidence="7">
    <location>
        <begin position="75"/>
        <end position="149"/>
    </location>
</feature>
<dbReference type="NCBIfam" id="TIGR01071">
    <property type="entry name" value="rplO_bact"/>
    <property type="match status" value="1"/>
</dbReference>
<dbReference type="GO" id="GO:0022625">
    <property type="term" value="C:cytosolic large ribosomal subunit"/>
    <property type="evidence" value="ECO:0007669"/>
    <property type="project" value="TreeGrafter"/>
</dbReference>
<dbReference type="GO" id="GO:0003735">
    <property type="term" value="F:structural constituent of ribosome"/>
    <property type="evidence" value="ECO:0007669"/>
    <property type="project" value="InterPro"/>
</dbReference>
<keyword evidence="3 4" id="KW-0687">Ribonucleoprotein</keyword>
<feature type="compositionally biased region" description="Basic and acidic residues" evidence="6">
    <location>
        <begin position="1"/>
        <end position="13"/>
    </location>
</feature>
<evidence type="ECO:0000256" key="5">
    <source>
        <dbReference type="RuleBase" id="RU003888"/>
    </source>
</evidence>
<protein>
    <recommendedName>
        <fullName evidence="4">Large ribosomal subunit protein uL15</fullName>
    </recommendedName>
</protein>
<gene>
    <name evidence="4" type="primary">rplO</name>
    <name evidence="8" type="ORF">SAMN04515666_113106</name>
</gene>
<organism evidence="8 9">
    <name type="scientific">Bosea lupini</name>
    <dbReference type="NCBI Taxonomy" id="1036779"/>
    <lineage>
        <taxon>Bacteria</taxon>
        <taxon>Pseudomonadati</taxon>
        <taxon>Pseudomonadota</taxon>
        <taxon>Alphaproteobacteria</taxon>
        <taxon>Hyphomicrobiales</taxon>
        <taxon>Boseaceae</taxon>
        <taxon>Bosea</taxon>
    </lineage>
</organism>
<dbReference type="RefSeq" id="WP_091842237.1">
    <property type="nucleotide sequence ID" value="NZ_FOAN01000013.1"/>
</dbReference>
<evidence type="ECO:0000313" key="9">
    <source>
        <dbReference type="Proteomes" id="UP000199664"/>
    </source>
</evidence>
<dbReference type="InterPro" id="IPR036227">
    <property type="entry name" value="Ribosomal_uL15/eL18_sf"/>
</dbReference>
<reference evidence="9" key="1">
    <citation type="submission" date="2016-10" db="EMBL/GenBank/DDBJ databases">
        <authorList>
            <person name="Varghese N."/>
            <person name="Submissions S."/>
        </authorList>
    </citation>
    <scope>NUCLEOTIDE SEQUENCE [LARGE SCALE GENOMIC DNA]</scope>
    <source>
        <strain evidence="9">LMG 26383,CCUG 61248,R- 45681</strain>
    </source>
</reference>
<dbReference type="GO" id="GO:0006412">
    <property type="term" value="P:translation"/>
    <property type="evidence" value="ECO:0007669"/>
    <property type="project" value="UniProtKB-UniRule"/>
</dbReference>
<evidence type="ECO:0000256" key="2">
    <source>
        <dbReference type="ARBA" id="ARBA00022980"/>
    </source>
</evidence>
<dbReference type="PANTHER" id="PTHR12934">
    <property type="entry name" value="50S RIBOSOMAL PROTEIN L15"/>
    <property type="match status" value="1"/>
</dbReference>
<name>A0A1H7Z3F5_9HYPH</name>
<evidence type="ECO:0000259" key="7">
    <source>
        <dbReference type="Pfam" id="PF00828"/>
    </source>
</evidence>
<evidence type="ECO:0000313" key="8">
    <source>
        <dbReference type="EMBL" id="SEM52990.1"/>
    </source>
</evidence>
<keyword evidence="4" id="KW-0694">RNA-binding</keyword>
<dbReference type="PANTHER" id="PTHR12934:SF11">
    <property type="entry name" value="LARGE RIBOSOMAL SUBUNIT PROTEIN UL15M"/>
    <property type="match status" value="1"/>
</dbReference>
<dbReference type="InterPro" id="IPR030878">
    <property type="entry name" value="Ribosomal_uL15"/>
</dbReference>